<dbReference type="GO" id="GO:0016477">
    <property type="term" value="P:cell migration"/>
    <property type="evidence" value="ECO:0007669"/>
    <property type="project" value="TreeGrafter"/>
</dbReference>
<dbReference type="InterPro" id="IPR000008">
    <property type="entry name" value="C2_dom"/>
</dbReference>
<reference evidence="6" key="1">
    <citation type="submission" date="2022-11" db="UniProtKB">
        <authorList>
            <consortium name="WormBaseParasite"/>
        </authorList>
    </citation>
    <scope>IDENTIFICATION</scope>
</reference>
<evidence type="ECO:0000313" key="6">
    <source>
        <dbReference type="WBParaSite" id="nRc.2.0.1.t29900-RA"/>
    </source>
</evidence>
<dbReference type="SUPFAM" id="SSF48350">
    <property type="entry name" value="GTPase activation domain, GAP"/>
    <property type="match status" value="1"/>
</dbReference>
<keyword evidence="1" id="KW-0343">GTPase activation</keyword>
<dbReference type="GO" id="GO:0030030">
    <property type="term" value="P:cell projection organization"/>
    <property type="evidence" value="ECO:0007669"/>
    <property type="project" value="TreeGrafter"/>
</dbReference>
<dbReference type="InterPro" id="IPR052118">
    <property type="entry name" value="Rho-GAP_regulator"/>
</dbReference>
<evidence type="ECO:0000259" key="4">
    <source>
        <dbReference type="PROSITE" id="PS50238"/>
    </source>
</evidence>
<feature type="compositionally biased region" description="Low complexity" evidence="2">
    <location>
        <begin position="38"/>
        <end position="58"/>
    </location>
</feature>
<dbReference type="Pfam" id="PF00620">
    <property type="entry name" value="RhoGAP"/>
    <property type="match status" value="1"/>
</dbReference>
<dbReference type="PANTHER" id="PTHR46150">
    <property type="entry name" value="RHO GTPASE-ACTIVATING PROTEIN 100F"/>
    <property type="match status" value="1"/>
</dbReference>
<dbReference type="Proteomes" id="UP000887565">
    <property type="component" value="Unplaced"/>
</dbReference>
<dbReference type="Gene3D" id="2.60.40.150">
    <property type="entry name" value="C2 domain"/>
    <property type="match status" value="1"/>
</dbReference>
<evidence type="ECO:0000256" key="2">
    <source>
        <dbReference type="SAM" id="MobiDB-lite"/>
    </source>
</evidence>
<dbReference type="InterPro" id="IPR035892">
    <property type="entry name" value="C2_domain_sf"/>
</dbReference>
<dbReference type="SUPFAM" id="SSF49562">
    <property type="entry name" value="C2 domain (Calcium/lipid-binding domain, CaLB)"/>
    <property type="match status" value="1"/>
</dbReference>
<dbReference type="InterPro" id="IPR057459">
    <property type="entry name" value="SYDE1/2_C2"/>
</dbReference>
<dbReference type="PANTHER" id="PTHR46150:SF3">
    <property type="entry name" value="RHO GTPASE-ACTIVATING PROTEIN 100F"/>
    <property type="match status" value="1"/>
</dbReference>
<dbReference type="GO" id="GO:0005096">
    <property type="term" value="F:GTPase activator activity"/>
    <property type="evidence" value="ECO:0007669"/>
    <property type="project" value="UniProtKB-KW"/>
</dbReference>
<feature type="domain" description="C2" evidence="3">
    <location>
        <begin position="322"/>
        <end position="445"/>
    </location>
</feature>
<dbReference type="CDD" id="cd00030">
    <property type="entry name" value="C2"/>
    <property type="match status" value="1"/>
</dbReference>
<feature type="region of interest" description="Disordered" evidence="2">
    <location>
        <begin position="1"/>
        <end position="64"/>
    </location>
</feature>
<dbReference type="WBParaSite" id="nRc.2.0.1.t29900-RA">
    <property type="protein sequence ID" value="nRc.2.0.1.t29900-RA"/>
    <property type="gene ID" value="nRc.2.0.1.g29900"/>
</dbReference>
<evidence type="ECO:0000313" key="5">
    <source>
        <dbReference type="Proteomes" id="UP000887565"/>
    </source>
</evidence>
<dbReference type="Gene3D" id="1.10.555.10">
    <property type="entry name" value="Rho GTPase activation protein"/>
    <property type="match status" value="1"/>
</dbReference>
<accession>A0A915JU68</accession>
<dbReference type="SMART" id="SM00239">
    <property type="entry name" value="C2"/>
    <property type="match status" value="1"/>
</dbReference>
<dbReference type="GO" id="GO:0046578">
    <property type="term" value="P:regulation of Ras protein signal transduction"/>
    <property type="evidence" value="ECO:0007669"/>
    <property type="project" value="TreeGrafter"/>
</dbReference>
<feature type="domain" description="Rho-GAP" evidence="4">
    <location>
        <begin position="509"/>
        <end position="716"/>
    </location>
</feature>
<evidence type="ECO:0000259" key="3">
    <source>
        <dbReference type="PROSITE" id="PS50004"/>
    </source>
</evidence>
<dbReference type="Pfam" id="PF25336">
    <property type="entry name" value="C2_SYDE"/>
    <property type="match status" value="1"/>
</dbReference>
<dbReference type="InterPro" id="IPR008936">
    <property type="entry name" value="Rho_GTPase_activation_prot"/>
</dbReference>
<dbReference type="PROSITE" id="PS50238">
    <property type="entry name" value="RHOGAP"/>
    <property type="match status" value="1"/>
</dbReference>
<dbReference type="GO" id="GO:0097060">
    <property type="term" value="C:synaptic membrane"/>
    <property type="evidence" value="ECO:0007669"/>
    <property type="project" value="TreeGrafter"/>
</dbReference>
<feature type="region of interest" description="Disordered" evidence="2">
    <location>
        <begin position="154"/>
        <end position="206"/>
    </location>
</feature>
<dbReference type="SMART" id="SM00324">
    <property type="entry name" value="RhoGAP"/>
    <property type="match status" value="1"/>
</dbReference>
<dbReference type="InterPro" id="IPR000198">
    <property type="entry name" value="RhoGAP_dom"/>
</dbReference>
<proteinExistence type="predicted"/>
<keyword evidence="5" id="KW-1185">Reference proteome</keyword>
<feature type="region of interest" description="Disordered" evidence="2">
    <location>
        <begin position="226"/>
        <end position="260"/>
    </location>
</feature>
<feature type="compositionally biased region" description="Polar residues" evidence="2">
    <location>
        <begin position="176"/>
        <end position="185"/>
    </location>
</feature>
<evidence type="ECO:0000256" key="1">
    <source>
        <dbReference type="ARBA" id="ARBA00022468"/>
    </source>
</evidence>
<name>A0A915JU68_ROMCU</name>
<organism evidence="5 6">
    <name type="scientific">Romanomermis culicivorax</name>
    <name type="common">Nematode worm</name>
    <dbReference type="NCBI Taxonomy" id="13658"/>
    <lineage>
        <taxon>Eukaryota</taxon>
        <taxon>Metazoa</taxon>
        <taxon>Ecdysozoa</taxon>
        <taxon>Nematoda</taxon>
        <taxon>Enoplea</taxon>
        <taxon>Dorylaimia</taxon>
        <taxon>Mermithida</taxon>
        <taxon>Mermithoidea</taxon>
        <taxon>Mermithidae</taxon>
        <taxon>Romanomermis</taxon>
    </lineage>
</organism>
<dbReference type="PROSITE" id="PS50004">
    <property type="entry name" value="C2"/>
    <property type="match status" value="1"/>
</dbReference>
<protein>
    <submittedName>
        <fullName evidence="6">Rho-GAP domain-containing protein</fullName>
    </submittedName>
</protein>
<sequence>MPRSVLRQPSAFPIAADVPQSDTADRCWATSGGRNVPSSSAIATSAAAASNGGAKSNSLPRRQAGRTIRWRNDVEGSGAVASDVRHSVPLADYVEYDAMGDVMPTPMPLMPVYSTIRRPRQTKTVDDVFSRAEYQAWSVQPPPSFIDPSSVYGQPGSFGGPFQPPISDSRSDRSSYRQAGYQQTPGAAFFGPQPQQQRYAMEEDEEAARDRFFAQEMMNTVVGRAPPPPGATVPPSAVQASMQPRLPPRTLKSRSSSLPPRGVLNEILRHGTPKATATRVDVSPLPNRRLPLKLAQNRRLLDAATADTLFDPGIYLQSSPFDMQTGRRMVAPPISTLTGMLMVQIIEGRNLKARDCRHRDSENAEILEMYCVIEIDSEHRARTEVSSIETHFKWNETFEIDVCECRSAEFYIYSWHPQFRHKLKHRACLLLAETLLINDAVGGPNAACGSVVTATAVSDLTGLLIAPRIQSFCLSLEPKGQLLVRLAFHRMMLVFRRHLAIRRQAYWGVPLTNIVDRENIPEYSVPLLLKRMIEEVERRGVDTGGLYTLCGSADKKNALKAALEHDPAKADLDPDAVPDVNLITSLVKDFLRELPEPLIAPATYQTLVEAWNVCLADDREGNAKLVFGVLDCLPRVNKCTLMVVVDHLKYLLSQSPHNGLHQAKLGSIFGPLMFCTSNQRPQVSNTSSPAIVIDFLDHCLAARLLEVVLDLWPSRTSSSDSSGSENSTINLTSNGNRSLVDLWLQENRVPESNC</sequence>
<dbReference type="AlphaFoldDB" id="A0A915JU68"/>
<dbReference type="GO" id="GO:0007165">
    <property type="term" value="P:signal transduction"/>
    <property type="evidence" value="ECO:0007669"/>
    <property type="project" value="InterPro"/>
</dbReference>